<evidence type="ECO:0000256" key="2">
    <source>
        <dbReference type="SAM" id="Coils"/>
    </source>
</evidence>
<gene>
    <name evidence="4" type="ORF">FD47_GL001350</name>
</gene>
<organism evidence="4 5">
    <name type="scientific">Lentilactobacillus parafarraginis DSM 18390 = JCM 14109</name>
    <dbReference type="NCBI Taxonomy" id="1423786"/>
    <lineage>
        <taxon>Bacteria</taxon>
        <taxon>Bacillati</taxon>
        <taxon>Bacillota</taxon>
        <taxon>Bacilli</taxon>
        <taxon>Lactobacillales</taxon>
        <taxon>Lactobacillaceae</taxon>
        <taxon>Lentilactobacillus</taxon>
    </lineage>
</organism>
<dbReference type="EMBL" id="AZFZ01000003">
    <property type="protein sequence ID" value="KRM45520.1"/>
    <property type="molecule type" value="Genomic_DNA"/>
</dbReference>
<feature type="coiled-coil region" evidence="2">
    <location>
        <begin position="82"/>
        <end position="116"/>
    </location>
</feature>
<dbReference type="InterPro" id="IPR009061">
    <property type="entry name" value="DNA-bd_dom_put_sf"/>
</dbReference>
<evidence type="ECO:0000313" key="5">
    <source>
        <dbReference type="Proteomes" id="UP000051010"/>
    </source>
</evidence>
<dbReference type="RefSeq" id="WP_040537930.1">
    <property type="nucleotide sequence ID" value="NZ_AZFZ01000003.1"/>
</dbReference>
<dbReference type="GO" id="GO:0003700">
    <property type="term" value="F:DNA-binding transcription factor activity"/>
    <property type="evidence" value="ECO:0007669"/>
    <property type="project" value="InterPro"/>
</dbReference>
<dbReference type="PROSITE" id="PS50937">
    <property type="entry name" value="HTH_MERR_2"/>
    <property type="match status" value="1"/>
</dbReference>
<dbReference type="PATRIC" id="fig|1423786.4.peg.1450"/>
<dbReference type="InterPro" id="IPR000551">
    <property type="entry name" value="MerR-type_HTH_dom"/>
</dbReference>
<protein>
    <submittedName>
        <fullName evidence="4">MerR family transcriptional regulator</fullName>
    </submittedName>
</protein>
<accession>A0A0R1YSK1</accession>
<reference evidence="4 5" key="1">
    <citation type="journal article" date="2015" name="Genome Announc.">
        <title>Expanding the biotechnology potential of lactobacilli through comparative genomics of 213 strains and associated genera.</title>
        <authorList>
            <person name="Sun Z."/>
            <person name="Harris H.M."/>
            <person name="McCann A."/>
            <person name="Guo C."/>
            <person name="Argimon S."/>
            <person name="Zhang W."/>
            <person name="Yang X."/>
            <person name="Jeffery I.B."/>
            <person name="Cooney J.C."/>
            <person name="Kagawa T.F."/>
            <person name="Liu W."/>
            <person name="Song Y."/>
            <person name="Salvetti E."/>
            <person name="Wrobel A."/>
            <person name="Rasinkangas P."/>
            <person name="Parkhill J."/>
            <person name="Rea M.C."/>
            <person name="O'Sullivan O."/>
            <person name="Ritari J."/>
            <person name="Douillard F.P."/>
            <person name="Paul Ross R."/>
            <person name="Yang R."/>
            <person name="Briner A.E."/>
            <person name="Felis G.E."/>
            <person name="de Vos W.M."/>
            <person name="Barrangou R."/>
            <person name="Klaenhammer T.R."/>
            <person name="Caufield P.W."/>
            <person name="Cui Y."/>
            <person name="Zhang H."/>
            <person name="O'Toole P.W."/>
        </authorList>
    </citation>
    <scope>NUCLEOTIDE SEQUENCE [LARGE SCALE GENOMIC DNA]</scope>
    <source>
        <strain evidence="4 5">DSM 18390</strain>
    </source>
</reference>
<evidence type="ECO:0000259" key="3">
    <source>
        <dbReference type="PROSITE" id="PS50937"/>
    </source>
</evidence>
<comment type="caution">
    <text evidence="4">The sequence shown here is derived from an EMBL/GenBank/DDBJ whole genome shotgun (WGS) entry which is preliminary data.</text>
</comment>
<keyword evidence="1" id="KW-0238">DNA-binding</keyword>
<keyword evidence="2" id="KW-0175">Coiled coil</keyword>
<evidence type="ECO:0000313" key="4">
    <source>
        <dbReference type="EMBL" id="KRM45520.1"/>
    </source>
</evidence>
<dbReference type="PANTHER" id="PTHR30204:SF82">
    <property type="entry name" value="TRANSCRIPTIONAL REGULATOR, MERR FAMILY"/>
    <property type="match status" value="1"/>
</dbReference>
<dbReference type="SUPFAM" id="SSF46955">
    <property type="entry name" value="Putative DNA-binding domain"/>
    <property type="match status" value="1"/>
</dbReference>
<sequence length="137" mass="16475">MPTYSISDVSKRYHLPQTTLRYYEDLGLLYDVPRRGNHRVYNDAHLARLSAICCFKNTGMTLSELQTLFSYDEHSADLDKIIDLLDRHCREVDEKLRILEQNHRQIKRKRQFYEDIRTARETHQPLPKWADYKITDF</sequence>
<evidence type="ECO:0000256" key="1">
    <source>
        <dbReference type="ARBA" id="ARBA00023125"/>
    </source>
</evidence>
<feature type="domain" description="HTH merR-type" evidence="3">
    <location>
        <begin position="3"/>
        <end position="71"/>
    </location>
</feature>
<dbReference type="InterPro" id="IPR047057">
    <property type="entry name" value="MerR_fam"/>
</dbReference>
<dbReference type="SMART" id="SM00422">
    <property type="entry name" value="HTH_MERR"/>
    <property type="match status" value="1"/>
</dbReference>
<dbReference type="Gene3D" id="1.10.1660.10">
    <property type="match status" value="1"/>
</dbReference>
<dbReference type="GO" id="GO:0003677">
    <property type="term" value="F:DNA binding"/>
    <property type="evidence" value="ECO:0007669"/>
    <property type="project" value="UniProtKB-KW"/>
</dbReference>
<name>A0A0R1YSK1_9LACO</name>
<dbReference type="Pfam" id="PF13411">
    <property type="entry name" value="MerR_1"/>
    <property type="match status" value="1"/>
</dbReference>
<proteinExistence type="predicted"/>
<dbReference type="PANTHER" id="PTHR30204">
    <property type="entry name" value="REDOX-CYCLING DRUG-SENSING TRANSCRIPTIONAL ACTIVATOR SOXR"/>
    <property type="match status" value="1"/>
</dbReference>
<dbReference type="AlphaFoldDB" id="A0A0R1YSK1"/>
<dbReference type="Proteomes" id="UP000051010">
    <property type="component" value="Unassembled WGS sequence"/>
</dbReference>